<dbReference type="GO" id="GO:0045505">
    <property type="term" value="F:dynein intermediate chain binding"/>
    <property type="evidence" value="ECO:0007669"/>
    <property type="project" value="InterPro"/>
</dbReference>
<proteinExistence type="predicted"/>
<dbReference type="OMA" id="WIAELLC"/>
<protein>
    <recommendedName>
        <fullName evidence="1">Dynein heavy chain C-terminal domain-containing protein</fullName>
    </recommendedName>
</protein>
<dbReference type="InterPro" id="IPR041228">
    <property type="entry name" value="Dynein_C"/>
</dbReference>
<gene>
    <name evidence="2" type="ORF">FF38_10317</name>
</gene>
<evidence type="ECO:0000313" key="2">
    <source>
        <dbReference type="EMBL" id="KNC21129.1"/>
    </source>
</evidence>
<keyword evidence="3" id="KW-1185">Reference proteome</keyword>
<dbReference type="PANTHER" id="PTHR46961">
    <property type="entry name" value="DYNEIN HEAVY CHAIN 1, AXONEMAL-LIKE PROTEIN"/>
    <property type="match status" value="1"/>
</dbReference>
<dbReference type="Gene3D" id="3.10.490.20">
    <property type="match status" value="1"/>
</dbReference>
<name>A0A0L0BPG8_LUCCU</name>
<evidence type="ECO:0000313" key="3">
    <source>
        <dbReference type="Proteomes" id="UP000037069"/>
    </source>
</evidence>
<dbReference type="GO" id="GO:0030286">
    <property type="term" value="C:dynein complex"/>
    <property type="evidence" value="ECO:0007669"/>
    <property type="project" value="InterPro"/>
</dbReference>
<dbReference type="EMBL" id="JRES01001653">
    <property type="protein sequence ID" value="KNC21129.1"/>
    <property type="molecule type" value="Genomic_DNA"/>
</dbReference>
<dbReference type="AlphaFoldDB" id="A0A0L0BPG8"/>
<evidence type="ECO:0000259" key="1">
    <source>
        <dbReference type="Pfam" id="PF18199"/>
    </source>
</evidence>
<accession>A0A0L0BPG8</accession>
<dbReference type="Proteomes" id="UP000037069">
    <property type="component" value="Unassembled WGS sequence"/>
</dbReference>
<dbReference type="InterPro" id="IPR026983">
    <property type="entry name" value="DHC"/>
</dbReference>
<dbReference type="OrthoDB" id="447173at2759"/>
<dbReference type="Pfam" id="PF18199">
    <property type="entry name" value="Dynein_C"/>
    <property type="match status" value="1"/>
</dbReference>
<dbReference type="PANTHER" id="PTHR46961:SF13">
    <property type="entry name" value="DYNEIN AXONEMAL HEAVY CHAIN 3"/>
    <property type="match status" value="1"/>
</dbReference>
<organism evidence="2 3">
    <name type="scientific">Lucilia cuprina</name>
    <name type="common">Green bottle fly</name>
    <name type="synonym">Australian sheep blowfly</name>
    <dbReference type="NCBI Taxonomy" id="7375"/>
    <lineage>
        <taxon>Eukaryota</taxon>
        <taxon>Metazoa</taxon>
        <taxon>Ecdysozoa</taxon>
        <taxon>Arthropoda</taxon>
        <taxon>Hexapoda</taxon>
        <taxon>Insecta</taxon>
        <taxon>Pterygota</taxon>
        <taxon>Neoptera</taxon>
        <taxon>Endopterygota</taxon>
        <taxon>Diptera</taxon>
        <taxon>Brachycera</taxon>
        <taxon>Muscomorpha</taxon>
        <taxon>Oestroidea</taxon>
        <taxon>Calliphoridae</taxon>
        <taxon>Luciliinae</taxon>
        <taxon>Lucilia</taxon>
    </lineage>
</organism>
<feature type="domain" description="Dynein heavy chain C-terminal" evidence="1">
    <location>
        <begin position="1"/>
        <end position="155"/>
    </location>
</feature>
<dbReference type="GO" id="GO:0051959">
    <property type="term" value="F:dynein light intermediate chain binding"/>
    <property type="evidence" value="ECO:0007669"/>
    <property type="project" value="InterPro"/>
</dbReference>
<dbReference type="InterPro" id="IPR043160">
    <property type="entry name" value="Dynein_C_barrel"/>
</dbReference>
<dbReference type="STRING" id="7375.A0A0L0BPG8"/>
<dbReference type="GO" id="GO:0007018">
    <property type="term" value="P:microtubule-based movement"/>
    <property type="evidence" value="ECO:0007669"/>
    <property type="project" value="InterPro"/>
</dbReference>
<comment type="caution">
    <text evidence="2">The sequence shown here is derived from an EMBL/GenBank/DDBJ whole genome shotgun (WGS) entry which is preliminary data.</text>
</comment>
<dbReference type="FunFam" id="3.10.490.20:FF:000009">
    <property type="entry name" value="Dynein heavy chain 4"/>
    <property type="match status" value="1"/>
</dbReference>
<reference evidence="2 3" key="1">
    <citation type="journal article" date="2015" name="Nat. Commun.">
        <title>Lucilia cuprina genome unlocks parasitic fly biology to underpin future interventions.</title>
        <authorList>
            <person name="Anstead C.A."/>
            <person name="Korhonen P.K."/>
            <person name="Young N.D."/>
            <person name="Hall R.S."/>
            <person name="Jex A.R."/>
            <person name="Murali S.C."/>
            <person name="Hughes D.S."/>
            <person name="Lee S.F."/>
            <person name="Perry T."/>
            <person name="Stroehlein A.J."/>
            <person name="Ansell B.R."/>
            <person name="Breugelmans B."/>
            <person name="Hofmann A."/>
            <person name="Qu J."/>
            <person name="Dugan S."/>
            <person name="Lee S.L."/>
            <person name="Chao H."/>
            <person name="Dinh H."/>
            <person name="Han Y."/>
            <person name="Doddapaneni H.V."/>
            <person name="Worley K.C."/>
            <person name="Muzny D.M."/>
            <person name="Ioannidis P."/>
            <person name="Waterhouse R.M."/>
            <person name="Zdobnov E.M."/>
            <person name="James P.J."/>
            <person name="Bagnall N.H."/>
            <person name="Kotze A.C."/>
            <person name="Gibbs R.A."/>
            <person name="Richards S."/>
            <person name="Batterham P."/>
            <person name="Gasser R.B."/>
        </authorList>
    </citation>
    <scope>NUCLEOTIDE SEQUENCE [LARGE SCALE GENOMIC DNA]</scope>
    <source>
        <strain evidence="2 3">LS</strain>
        <tissue evidence="2">Full body</tissue>
    </source>
</reference>
<sequence>MTGVLQNYSRKNRFQIDMVRIEFEVTKYEMEADETPELGAYIRGLFLEGCRWNRAIHAVDESFSKILFDTIPVVCLLPTMKIEGQQKSCVAKENDDGGDGAVGGKQIYECPVYKTSERRGILSTTGHSTNFVMYMDLPCTRNQMHWINRGAASLCQLDD</sequence>